<proteinExistence type="predicted"/>
<dbReference type="EMBL" id="UINC01001216">
    <property type="protein sequence ID" value="SUZ74584.1"/>
    <property type="molecule type" value="Genomic_DNA"/>
</dbReference>
<gene>
    <name evidence="1" type="ORF">METZ01_LOCUS27438</name>
</gene>
<evidence type="ECO:0000313" key="1">
    <source>
        <dbReference type="EMBL" id="SUZ74584.1"/>
    </source>
</evidence>
<reference evidence="1" key="1">
    <citation type="submission" date="2018-05" db="EMBL/GenBank/DDBJ databases">
        <authorList>
            <person name="Lanie J.A."/>
            <person name="Ng W.-L."/>
            <person name="Kazmierczak K.M."/>
            <person name="Andrzejewski T.M."/>
            <person name="Davidsen T.M."/>
            <person name="Wayne K.J."/>
            <person name="Tettelin H."/>
            <person name="Glass J.I."/>
            <person name="Rusch D."/>
            <person name="Podicherti R."/>
            <person name="Tsui H.-C.T."/>
            <person name="Winkler M.E."/>
        </authorList>
    </citation>
    <scope>NUCLEOTIDE SEQUENCE</scope>
</reference>
<dbReference type="AlphaFoldDB" id="A0A381Q6W1"/>
<name>A0A381Q6W1_9ZZZZ</name>
<protein>
    <submittedName>
        <fullName evidence="1">Uncharacterized protein</fullName>
    </submittedName>
</protein>
<accession>A0A381Q6W1</accession>
<organism evidence="1">
    <name type="scientific">marine metagenome</name>
    <dbReference type="NCBI Taxonomy" id="408172"/>
    <lineage>
        <taxon>unclassified sequences</taxon>
        <taxon>metagenomes</taxon>
        <taxon>ecological metagenomes</taxon>
    </lineage>
</organism>
<sequence length="54" mass="6071">MVRHVWRTSNPRVIAQITIKSIGRTRKCVLSTIFRFPGDGASQTFNDRGDGPPE</sequence>